<dbReference type="Gene3D" id="2.60.120.380">
    <property type="match status" value="1"/>
</dbReference>
<evidence type="ECO:0000313" key="9">
    <source>
        <dbReference type="EMBL" id="MBN7817263.1"/>
    </source>
</evidence>
<dbReference type="Pfam" id="PF00082">
    <property type="entry name" value="Peptidase_S8"/>
    <property type="match status" value="1"/>
</dbReference>
<dbReference type="Proteomes" id="UP000664480">
    <property type="component" value="Unassembled WGS sequence"/>
</dbReference>
<evidence type="ECO:0000256" key="5">
    <source>
        <dbReference type="PROSITE-ProRule" id="PRU01240"/>
    </source>
</evidence>
<dbReference type="InterPro" id="IPR013783">
    <property type="entry name" value="Ig-like_fold"/>
</dbReference>
<accession>A0ABS3CJI7</accession>
<dbReference type="Pfam" id="PF00801">
    <property type="entry name" value="PKD"/>
    <property type="match status" value="1"/>
</dbReference>
<comment type="similarity">
    <text evidence="1 5">Belongs to the peptidase S8 family.</text>
</comment>
<evidence type="ECO:0000256" key="7">
    <source>
        <dbReference type="SAM" id="SignalP"/>
    </source>
</evidence>
<dbReference type="NCBIfam" id="TIGR04183">
    <property type="entry name" value="Por_Secre_tail"/>
    <property type="match status" value="1"/>
</dbReference>
<feature type="region of interest" description="Disordered" evidence="6">
    <location>
        <begin position="271"/>
        <end position="296"/>
    </location>
</feature>
<dbReference type="SMART" id="SM00089">
    <property type="entry name" value="PKD"/>
    <property type="match status" value="1"/>
</dbReference>
<feature type="signal peptide" evidence="7">
    <location>
        <begin position="1"/>
        <end position="18"/>
    </location>
</feature>
<dbReference type="InterPro" id="IPR023828">
    <property type="entry name" value="Peptidase_S8_Ser-AS"/>
</dbReference>
<feature type="domain" description="PKD" evidence="8">
    <location>
        <begin position="926"/>
        <end position="985"/>
    </location>
</feature>
<proteinExistence type="inferred from homology"/>
<dbReference type="SUPFAM" id="SSF49299">
    <property type="entry name" value="PKD domain"/>
    <property type="match status" value="1"/>
</dbReference>
<evidence type="ECO:0000256" key="6">
    <source>
        <dbReference type="SAM" id="MobiDB-lite"/>
    </source>
</evidence>
<dbReference type="PROSITE" id="PS00138">
    <property type="entry name" value="SUBTILASE_SER"/>
    <property type="match status" value="1"/>
</dbReference>
<dbReference type="SUPFAM" id="SSF52743">
    <property type="entry name" value="Subtilisin-like"/>
    <property type="match status" value="1"/>
</dbReference>
<dbReference type="InterPro" id="IPR000209">
    <property type="entry name" value="Peptidase_S8/S53_dom"/>
</dbReference>
<evidence type="ECO:0000256" key="4">
    <source>
        <dbReference type="ARBA" id="ARBA00022825"/>
    </source>
</evidence>
<dbReference type="PROSITE" id="PS51892">
    <property type="entry name" value="SUBTILASE"/>
    <property type="match status" value="1"/>
</dbReference>
<dbReference type="CDD" id="cd00146">
    <property type="entry name" value="PKD"/>
    <property type="match status" value="1"/>
</dbReference>
<comment type="caution">
    <text evidence="9">The sequence shown here is derived from an EMBL/GenBank/DDBJ whole genome shotgun (WGS) entry which is preliminary data.</text>
</comment>
<feature type="chain" id="PRO_5046857830" evidence="7">
    <location>
        <begin position="19"/>
        <end position="1147"/>
    </location>
</feature>
<keyword evidence="10" id="KW-1185">Reference proteome</keyword>
<evidence type="ECO:0000259" key="8">
    <source>
        <dbReference type="PROSITE" id="PS50093"/>
    </source>
</evidence>
<dbReference type="PANTHER" id="PTHR43399">
    <property type="entry name" value="SUBTILISIN-RELATED"/>
    <property type="match status" value="1"/>
</dbReference>
<keyword evidence="7" id="KW-0732">Signal</keyword>
<dbReference type="PROSITE" id="PS50093">
    <property type="entry name" value="PKD"/>
    <property type="match status" value="1"/>
</dbReference>
<dbReference type="InterPro" id="IPR008979">
    <property type="entry name" value="Galactose-bd-like_sf"/>
</dbReference>
<dbReference type="RefSeq" id="WP_206587929.1">
    <property type="nucleotide sequence ID" value="NZ_JAFKCU010000004.1"/>
</dbReference>
<dbReference type="Pfam" id="PF18962">
    <property type="entry name" value="Por_Secre_tail"/>
    <property type="match status" value="1"/>
</dbReference>
<dbReference type="InterPro" id="IPR035986">
    <property type="entry name" value="PKD_dom_sf"/>
</dbReference>
<sequence length="1147" mass="123834">MRTLLLLILLFTSHFLLAQSTINSSEKLQKAREQVENSLRNHLSQFYFTQGSLGQNFNFLNDKNELQLEDGSFSKIQYLDESGFPTFYTTNNKNAAITTGAAQLQPGGRLGLNLTGKGFTVGIIDQTRPKANHIEFGDRLTQKDGSTENISTHSTHVTGTILAAGVNAQAKGMAYEATGWAFNWESDVSKMLGNSYDPISKPDGMLVSNHSYSIVLGWTQNSTGWVWAGNPSVDENEDYRFGFYSSKSQSIDELLYSRPYYTVVWSAGNDRSDKGDGTRDPDGPEDTIGPDGVSKNNLTIGAVESVLDYSSTADVKMSSFSSWGPTDDGRIKPDLVAMGVGVFSSSVNNGTDSYASLNGTSMSAPNVTGSLLLLQQLYSQRNAGRFMLSSALKALSIQTSREAGTSPGPDYIYGWGLLNVEDAAKIILEEDGSSKFIQEEILEAGQTNEFSFISDGVTPIKATLVWTDPAGTPAGVSLDPDKLMLVNDLDLRIFDEDGTEYFPWTLDPSKGVSAKAERNKDNFRDNVEQIVIDSPSPKKYRVVVSHKGDLEFDIQQYALVFTAGTSNGSDETLYWIGSNSGNWNDGANWSTTATGPAANKIPGEGTRVVFEGSAGGNVTVNFPANASAFSLNLFGNQVVNFDLKGNQLQLSNGLRVSNQVSTFSNGAINFINAGDNPQIIEVGQAAFSQTNLNFSSGFWQIIDADQLDVLTIGGASVSFAINEVGLNSLVINGAGKIEGAVDVINFQNNITISTAATIPENLNLVFEGNAGTLQNSAPIKIGSVFAKSGKLELASGGLDELMISTSEVLFGIDKIEINSLDLGPSSILNLGASGELVVLESISSSATSGAKALINAGSKGKITYDIYQKYCFENVNVSNVDLEGDAIVNLGTGSIVSNASGWLQQNCDEVLFANFETSFNCAGAAVSFENLSEGSIDTYTWQFGSLGTSNLENPIFVFPVAGTYQVTLRVANAAGFTEFEKEVVIGDNTLQQPIIVVNGSTLTSQQPGSSYQWYQNGVIIEGATNRSYEVSNDGIYQVAIFNEDCNRISEPVVISAIPDQEVELSRFGIFIGPNPFENNFRVMINNEYRGQVNLRVYDMTGHELVMEEINKSYDDLEVELGLNGSKGIYILQIETNNLTLHKKLIKN</sequence>
<keyword evidence="3" id="KW-0378">Hydrolase</keyword>
<reference evidence="9 10" key="1">
    <citation type="submission" date="2021-03" db="EMBL/GenBank/DDBJ databases">
        <title>novel species isolated from a fishpond in China.</title>
        <authorList>
            <person name="Lu H."/>
            <person name="Cai Z."/>
        </authorList>
    </citation>
    <scope>NUCLEOTIDE SEQUENCE [LARGE SCALE GENOMIC DNA]</scope>
    <source>
        <strain evidence="9 10">YJ13C</strain>
    </source>
</reference>
<dbReference type="InterPro" id="IPR051048">
    <property type="entry name" value="Peptidase_S8/S53_subtilisin"/>
</dbReference>
<keyword evidence="4" id="KW-0720">Serine protease</keyword>
<dbReference type="PANTHER" id="PTHR43399:SF4">
    <property type="entry name" value="CELL WALL-ASSOCIATED PROTEASE"/>
    <property type="match status" value="1"/>
</dbReference>
<evidence type="ECO:0000313" key="10">
    <source>
        <dbReference type="Proteomes" id="UP000664480"/>
    </source>
</evidence>
<evidence type="ECO:0000256" key="3">
    <source>
        <dbReference type="ARBA" id="ARBA00022801"/>
    </source>
</evidence>
<organism evidence="9 10">
    <name type="scientific">Algoriphagus pacificus</name>
    <dbReference type="NCBI Taxonomy" id="2811234"/>
    <lineage>
        <taxon>Bacteria</taxon>
        <taxon>Pseudomonadati</taxon>
        <taxon>Bacteroidota</taxon>
        <taxon>Cytophagia</taxon>
        <taxon>Cytophagales</taxon>
        <taxon>Cyclobacteriaceae</taxon>
        <taxon>Algoriphagus</taxon>
    </lineage>
</organism>
<dbReference type="InterPro" id="IPR036852">
    <property type="entry name" value="Peptidase_S8/S53_dom_sf"/>
</dbReference>
<protein>
    <submittedName>
        <fullName evidence="9">S8 family serine peptidase</fullName>
    </submittedName>
</protein>
<evidence type="ECO:0000256" key="2">
    <source>
        <dbReference type="ARBA" id="ARBA00022670"/>
    </source>
</evidence>
<dbReference type="SUPFAM" id="SSF49785">
    <property type="entry name" value="Galactose-binding domain-like"/>
    <property type="match status" value="1"/>
</dbReference>
<evidence type="ECO:0000256" key="1">
    <source>
        <dbReference type="ARBA" id="ARBA00011073"/>
    </source>
</evidence>
<keyword evidence="2" id="KW-0645">Protease</keyword>
<dbReference type="Gene3D" id="2.60.40.10">
    <property type="entry name" value="Immunoglobulins"/>
    <property type="match status" value="1"/>
</dbReference>
<dbReference type="EMBL" id="JAFKCU010000004">
    <property type="protein sequence ID" value="MBN7817263.1"/>
    <property type="molecule type" value="Genomic_DNA"/>
</dbReference>
<dbReference type="InterPro" id="IPR022409">
    <property type="entry name" value="PKD/Chitinase_dom"/>
</dbReference>
<comment type="caution">
    <text evidence="5">Lacks conserved residue(s) required for the propagation of feature annotation.</text>
</comment>
<dbReference type="InterPro" id="IPR026444">
    <property type="entry name" value="Secre_tail"/>
</dbReference>
<name>A0ABS3CJI7_9BACT</name>
<dbReference type="Gene3D" id="3.40.50.200">
    <property type="entry name" value="Peptidase S8/S53 domain"/>
    <property type="match status" value="1"/>
</dbReference>
<dbReference type="InterPro" id="IPR000601">
    <property type="entry name" value="PKD_dom"/>
</dbReference>
<gene>
    <name evidence="9" type="ORF">J0A69_17620</name>
</gene>
<feature type="compositionally biased region" description="Basic and acidic residues" evidence="6">
    <location>
        <begin position="271"/>
        <end position="282"/>
    </location>
</feature>